<reference evidence="3" key="1">
    <citation type="submission" date="2016-11" db="EMBL/GenBank/DDBJ databases">
        <authorList>
            <person name="Varghese N."/>
            <person name="Submissions S."/>
        </authorList>
    </citation>
    <scope>NUCLEOTIDE SEQUENCE [LARGE SCALE GENOMIC DNA]</scope>
    <source>
        <strain evidence="3">DSM 15807</strain>
    </source>
</reference>
<protein>
    <submittedName>
        <fullName evidence="2">Uncharacterized protein</fullName>
    </submittedName>
</protein>
<dbReference type="EMBL" id="FQXN01000005">
    <property type="protein sequence ID" value="SHH51735.1"/>
    <property type="molecule type" value="Genomic_DNA"/>
</dbReference>
<organism evidence="2 3">
    <name type="scientific">Thermosipho atlanticus DSM 15807</name>
    <dbReference type="NCBI Taxonomy" id="1123380"/>
    <lineage>
        <taxon>Bacteria</taxon>
        <taxon>Thermotogati</taxon>
        <taxon>Thermotogota</taxon>
        <taxon>Thermotogae</taxon>
        <taxon>Thermotogales</taxon>
        <taxon>Fervidobacteriaceae</taxon>
        <taxon>Thermosipho</taxon>
    </lineage>
</organism>
<dbReference type="Gene3D" id="1.25.40.10">
    <property type="entry name" value="Tetratricopeptide repeat domain"/>
    <property type="match status" value="1"/>
</dbReference>
<dbReference type="PROSITE" id="PS50005">
    <property type="entry name" value="TPR"/>
    <property type="match status" value="1"/>
</dbReference>
<sequence length="234" mass="27396">MRLKNLFFSILLITSIISFAYTKLELQIAVGERNQEKVLKIINSLDYQSLPLDFKCEVVLAYTDLYVWGTGNVKIYQDIAKKYVENLLKSFPTYWKCQYAAAMVYGHYVQKNFLLALIYYKKIFEFAENAVKYGPDQYLAHLLVGILNLETPFGNLSKAQYHLFKALELNPNHVYTYVELGKFYERTNNCQKAIEMYSKALKVKGEVIWKYINEEGRQVANERLLEVKKKCTKK</sequence>
<dbReference type="InterPro" id="IPR019734">
    <property type="entry name" value="TPR_rpt"/>
</dbReference>
<evidence type="ECO:0000313" key="2">
    <source>
        <dbReference type="EMBL" id="SHH51735.1"/>
    </source>
</evidence>
<proteinExistence type="predicted"/>
<feature type="repeat" description="TPR" evidence="1">
    <location>
        <begin position="174"/>
        <end position="207"/>
    </location>
</feature>
<evidence type="ECO:0000313" key="3">
    <source>
        <dbReference type="Proteomes" id="UP000242592"/>
    </source>
</evidence>
<dbReference type="Proteomes" id="UP000242592">
    <property type="component" value="Unassembled WGS sequence"/>
</dbReference>
<evidence type="ECO:0000256" key="1">
    <source>
        <dbReference type="PROSITE-ProRule" id="PRU00339"/>
    </source>
</evidence>
<dbReference type="SUPFAM" id="SSF81901">
    <property type="entry name" value="HCP-like"/>
    <property type="match status" value="1"/>
</dbReference>
<dbReference type="AlphaFoldDB" id="A0A1M5TLN8"/>
<accession>A0A1M5TLN8</accession>
<name>A0A1M5TLN8_9BACT</name>
<dbReference type="SMART" id="SM00028">
    <property type="entry name" value="TPR"/>
    <property type="match status" value="2"/>
</dbReference>
<dbReference type="InterPro" id="IPR011990">
    <property type="entry name" value="TPR-like_helical_dom_sf"/>
</dbReference>
<dbReference type="STRING" id="1123380.SAMN02745199_1393"/>
<dbReference type="OrthoDB" id="46362at2"/>
<keyword evidence="3" id="KW-1185">Reference proteome</keyword>
<gene>
    <name evidence="2" type="ORF">SAMN02745199_1393</name>
</gene>
<keyword evidence="1" id="KW-0802">TPR repeat</keyword>